<protein>
    <submittedName>
        <fullName evidence="1">Uncharacterized protein</fullName>
    </submittedName>
</protein>
<proteinExistence type="predicted"/>
<dbReference type="EMBL" id="VSSQ01050409">
    <property type="protein sequence ID" value="MPN04501.1"/>
    <property type="molecule type" value="Genomic_DNA"/>
</dbReference>
<sequence>MDLRGLVAAVLRPHDGVHRQFGAGWPASQQLADSLVLIFFEPEGCPRLLGVRSFTGILHGVDHVLRLAERATLLTR</sequence>
<evidence type="ECO:0000313" key="1">
    <source>
        <dbReference type="EMBL" id="MPN04501.1"/>
    </source>
</evidence>
<organism evidence="1">
    <name type="scientific">bioreactor metagenome</name>
    <dbReference type="NCBI Taxonomy" id="1076179"/>
    <lineage>
        <taxon>unclassified sequences</taxon>
        <taxon>metagenomes</taxon>
        <taxon>ecological metagenomes</taxon>
    </lineage>
</organism>
<dbReference type="AlphaFoldDB" id="A0A645ER60"/>
<gene>
    <name evidence="1" type="ORF">SDC9_151742</name>
</gene>
<comment type="caution">
    <text evidence="1">The sequence shown here is derived from an EMBL/GenBank/DDBJ whole genome shotgun (WGS) entry which is preliminary data.</text>
</comment>
<accession>A0A645ER60</accession>
<reference evidence="1" key="1">
    <citation type="submission" date="2019-08" db="EMBL/GenBank/DDBJ databases">
        <authorList>
            <person name="Kucharzyk K."/>
            <person name="Murdoch R.W."/>
            <person name="Higgins S."/>
            <person name="Loffler F."/>
        </authorList>
    </citation>
    <scope>NUCLEOTIDE SEQUENCE</scope>
</reference>
<name>A0A645ER60_9ZZZZ</name>